<feature type="transmembrane region" description="Helical" evidence="1">
    <location>
        <begin position="136"/>
        <end position="156"/>
    </location>
</feature>
<evidence type="ECO:0000259" key="2">
    <source>
        <dbReference type="Pfam" id="PF00892"/>
    </source>
</evidence>
<feature type="transmembrane region" description="Helical" evidence="1">
    <location>
        <begin position="52"/>
        <end position="71"/>
    </location>
</feature>
<feature type="non-terminal residue" evidence="3">
    <location>
        <position position="333"/>
    </location>
</feature>
<dbReference type="InterPro" id="IPR037185">
    <property type="entry name" value="EmrE-like"/>
</dbReference>
<protein>
    <submittedName>
        <fullName evidence="3">dTDP-4-dehydrorhamnose 3,5-epimerase-related like protein</fullName>
    </submittedName>
</protein>
<evidence type="ECO:0000256" key="1">
    <source>
        <dbReference type="SAM" id="Phobius"/>
    </source>
</evidence>
<dbReference type="Pfam" id="PF00892">
    <property type="entry name" value="EamA"/>
    <property type="match status" value="2"/>
</dbReference>
<organism evidence="3 4">
    <name type="scientific">Aduncisulcus paluster</name>
    <dbReference type="NCBI Taxonomy" id="2918883"/>
    <lineage>
        <taxon>Eukaryota</taxon>
        <taxon>Metamonada</taxon>
        <taxon>Carpediemonas-like organisms</taxon>
        <taxon>Aduncisulcus</taxon>
    </lineage>
</organism>
<dbReference type="PANTHER" id="PTHR22911:SF135">
    <property type="entry name" value="BLR4310 PROTEIN"/>
    <property type="match status" value="1"/>
</dbReference>
<dbReference type="SUPFAM" id="SSF51182">
    <property type="entry name" value="RmlC-like cupins"/>
    <property type="match status" value="1"/>
</dbReference>
<dbReference type="InterPro" id="IPR000888">
    <property type="entry name" value="RmlC-like"/>
</dbReference>
<keyword evidence="1" id="KW-1133">Transmembrane helix</keyword>
<comment type="caution">
    <text evidence="3">The sequence shown here is derived from an EMBL/GenBank/DDBJ whole genome shotgun (WGS) entry which is preliminary data.</text>
</comment>
<dbReference type="PANTHER" id="PTHR22911">
    <property type="entry name" value="ACYL-MALONYL CONDENSING ENZYME-RELATED"/>
    <property type="match status" value="1"/>
</dbReference>
<proteinExistence type="predicted"/>
<accession>A0ABQ5KNN0</accession>
<feature type="transmembrane region" description="Helical" evidence="1">
    <location>
        <begin position="77"/>
        <end position="95"/>
    </location>
</feature>
<feature type="domain" description="EamA" evidence="2">
    <location>
        <begin position="76"/>
        <end position="206"/>
    </location>
</feature>
<dbReference type="InterPro" id="IPR011051">
    <property type="entry name" value="RmlC_Cupin_sf"/>
</dbReference>
<keyword evidence="1" id="KW-0812">Transmembrane</keyword>
<feature type="transmembrane region" description="Helical" evidence="1">
    <location>
        <begin position="25"/>
        <end position="45"/>
    </location>
</feature>
<dbReference type="Gene3D" id="1.10.3730.20">
    <property type="match status" value="1"/>
</dbReference>
<dbReference type="SUPFAM" id="SSF103481">
    <property type="entry name" value="Multidrug resistance efflux transporter EmrE"/>
    <property type="match status" value="2"/>
</dbReference>
<feature type="transmembrane region" description="Helical" evidence="1">
    <location>
        <begin position="163"/>
        <end position="183"/>
    </location>
</feature>
<reference evidence="3" key="1">
    <citation type="submission" date="2022-03" db="EMBL/GenBank/DDBJ databases">
        <title>Draft genome sequence of Aduncisulcus paluster, a free-living microaerophilic Fornicata.</title>
        <authorList>
            <person name="Yuyama I."/>
            <person name="Kume K."/>
            <person name="Tamura T."/>
            <person name="Inagaki Y."/>
            <person name="Hashimoto T."/>
        </authorList>
    </citation>
    <scope>NUCLEOTIDE SEQUENCE</scope>
    <source>
        <strain evidence="3">NY0171</strain>
    </source>
</reference>
<evidence type="ECO:0000313" key="4">
    <source>
        <dbReference type="Proteomes" id="UP001057375"/>
    </source>
</evidence>
<feature type="transmembrane region" description="Helical" evidence="1">
    <location>
        <begin position="189"/>
        <end position="207"/>
    </location>
</feature>
<feature type="non-terminal residue" evidence="3">
    <location>
        <position position="1"/>
    </location>
</feature>
<dbReference type="Gene3D" id="2.60.120.10">
    <property type="entry name" value="Jelly Rolls"/>
    <property type="match status" value="1"/>
</dbReference>
<sequence length="333" mass="36253">GRVVTTVVTGLCAFYAFSTLPLAQVYPLLFAMPLLVTVFSIPILGEKVGIHRWAAVILGLIGVVIVVRPGQAELAPGHFAAMTAAVTGALASVIVRKIGSEERSVVLLLSPLLGNVIVMAILLPFVWQPLQIGDLGLLAVIAIFGLTASFLQILAYRAGEAAIVAPMQYSQILWAVFYGWIIFHESVDIPTLVGAGVVILSGIYIVIRETRVSENQPVLRTRGRSETRTCFGSRGSEVRILSLRPFSRFPLISWLLAMSLAFRAVLWHNFPEARKAGRMQVEPTPLSGVLVITPKRFGDHRGFFSESYSAKRFAEAGIEIDFVQDNHSVSEAV</sequence>
<feature type="transmembrane region" description="Helical" evidence="1">
    <location>
        <begin position="107"/>
        <end position="130"/>
    </location>
</feature>
<dbReference type="InterPro" id="IPR000620">
    <property type="entry name" value="EamA_dom"/>
</dbReference>
<dbReference type="EMBL" id="BQXS01010699">
    <property type="protein sequence ID" value="GKT34129.1"/>
    <property type="molecule type" value="Genomic_DNA"/>
</dbReference>
<evidence type="ECO:0000313" key="3">
    <source>
        <dbReference type="EMBL" id="GKT34129.1"/>
    </source>
</evidence>
<dbReference type="Pfam" id="PF00908">
    <property type="entry name" value="dTDP_sugar_isom"/>
    <property type="match status" value="1"/>
</dbReference>
<gene>
    <name evidence="3" type="ORF">ADUPG1_007606</name>
</gene>
<dbReference type="InterPro" id="IPR014710">
    <property type="entry name" value="RmlC-like_jellyroll"/>
</dbReference>
<dbReference type="Proteomes" id="UP001057375">
    <property type="component" value="Unassembled WGS sequence"/>
</dbReference>
<keyword evidence="4" id="KW-1185">Reference proteome</keyword>
<feature type="domain" description="EamA" evidence="2">
    <location>
        <begin position="3"/>
        <end position="67"/>
    </location>
</feature>
<name>A0ABQ5KNN0_9EUKA</name>
<keyword evidence="1" id="KW-0472">Membrane</keyword>